<proteinExistence type="predicted"/>
<name>A0A5B7CLS6_PORTR</name>
<dbReference type="Proteomes" id="UP000324222">
    <property type="component" value="Unassembled WGS sequence"/>
</dbReference>
<dbReference type="Gene3D" id="2.60.40.10">
    <property type="entry name" value="Immunoglobulins"/>
    <property type="match status" value="1"/>
</dbReference>
<feature type="compositionally biased region" description="Low complexity" evidence="1">
    <location>
        <begin position="72"/>
        <end position="81"/>
    </location>
</feature>
<keyword evidence="3" id="KW-1185">Reference proteome</keyword>
<dbReference type="AlphaFoldDB" id="A0A5B7CLS6"/>
<feature type="compositionally biased region" description="Basic and acidic residues" evidence="1">
    <location>
        <begin position="58"/>
        <end position="69"/>
    </location>
</feature>
<feature type="region of interest" description="Disordered" evidence="1">
    <location>
        <begin position="35"/>
        <end position="81"/>
    </location>
</feature>
<comment type="caution">
    <text evidence="2">The sequence shown here is derived from an EMBL/GenBank/DDBJ whole genome shotgun (WGS) entry which is preliminary data.</text>
</comment>
<organism evidence="2 3">
    <name type="scientific">Portunus trituberculatus</name>
    <name type="common">Swimming crab</name>
    <name type="synonym">Neptunus trituberculatus</name>
    <dbReference type="NCBI Taxonomy" id="210409"/>
    <lineage>
        <taxon>Eukaryota</taxon>
        <taxon>Metazoa</taxon>
        <taxon>Ecdysozoa</taxon>
        <taxon>Arthropoda</taxon>
        <taxon>Crustacea</taxon>
        <taxon>Multicrustacea</taxon>
        <taxon>Malacostraca</taxon>
        <taxon>Eumalacostraca</taxon>
        <taxon>Eucarida</taxon>
        <taxon>Decapoda</taxon>
        <taxon>Pleocyemata</taxon>
        <taxon>Brachyura</taxon>
        <taxon>Eubrachyura</taxon>
        <taxon>Portunoidea</taxon>
        <taxon>Portunidae</taxon>
        <taxon>Portuninae</taxon>
        <taxon>Portunus</taxon>
    </lineage>
</organism>
<evidence type="ECO:0000313" key="3">
    <source>
        <dbReference type="Proteomes" id="UP000324222"/>
    </source>
</evidence>
<accession>A0A5B7CLS6</accession>
<dbReference type="InterPro" id="IPR036179">
    <property type="entry name" value="Ig-like_dom_sf"/>
</dbReference>
<reference evidence="2 3" key="1">
    <citation type="submission" date="2019-05" db="EMBL/GenBank/DDBJ databases">
        <title>Another draft genome of Portunus trituberculatus and its Hox gene families provides insights of decapod evolution.</title>
        <authorList>
            <person name="Jeong J.-H."/>
            <person name="Song I."/>
            <person name="Kim S."/>
            <person name="Choi T."/>
            <person name="Kim D."/>
            <person name="Ryu S."/>
            <person name="Kim W."/>
        </authorList>
    </citation>
    <scope>NUCLEOTIDE SEQUENCE [LARGE SCALE GENOMIC DNA]</scope>
    <source>
        <tissue evidence="2">Muscle</tissue>
    </source>
</reference>
<sequence length="185" mass="20560">MARRWVVVHLADGGTSRPLLVDPLNHEHPHQAMPEASALNAPPPGIQKEDVGSAGNHQESHEGRKHNDNKALNSTHLTSSDTLTLSEGSSLTLECHMPLVPELILEDMLWLFHPRGTPEGQCSLTPHKYLHSCAGFPSISETDDRNETFLRQTLAFSDMKTNHTGDYICQFQQDVKVHIKLGSHH</sequence>
<dbReference type="InterPro" id="IPR013783">
    <property type="entry name" value="Ig-like_fold"/>
</dbReference>
<evidence type="ECO:0000256" key="1">
    <source>
        <dbReference type="SAM" id="MobiDB-lite"/>
    </source>
</evidence>
<gene>
    <name evidence="2" type="ORF">E2C01_001143</name>
</gene>
<evidence type="ECO:0000313" key="2">
    <source>
        <dbReference type="EMBL" id="MPC08553.1"/>
    </source>
</evidence>
<dbReference type="SUPFAM" id="SSF48726">
    <property type="entry name" value="Immunoglobulin"/>
    <property type="match status" value="1"/>
</dbReference>
<protein>
    <submittedName>
        <fullName evidence="2">Uncharacterized protein</fullName>
    </submittedName>
</protein>
<dbReference type="EMBL" id="VSRR010000034">
    <property type="protein sequence ID" value="MPC08553.1"/>
    <property type="molecule type" value="Genomic_DNA"/>
</dbReference>